<gene>
    <name evidence="2" type="ORF">EVEC_LOCUS4616</name>
</gene>
<dbReference type="Proteomes" id="UP000274131">
    <property type="component" value="Unassembled WGS sequence"/>
</dbReference>
<reference evidence="2 3" key="2">
    <citation type="submission" date="2018-10" db="EMBL/GenBank/DDBJ databases">
        <authorList>
            <consortium name="Pathogen Informatics"/>
        </authorList>
    </citation>
    <scope>NUCLEOTIDE SEQUENCE [LARGE SCALE GENOMIC DNA]</scope>
</reference>
<dbReference type="EMBL" id="UXUI01007908">
    <property type="protein sequence ID" value="VDD89865.1"/>
    <property type="molecule type" value="Genomic_DNA"/>
</dbReference>
<dbReference type="OrthoDB" id="5866837at2759"/>
<accession>A0A0N4V490</accession>
<proteinExistence type="predicted"/>
<evidence type="ECO:0000313" key="4">
    <source>
        <dbReference type="WBParaSite" id="EVEC_0000490801-mRNA-1"/>
    </source>
</evidence>
<feature type="region of interest" description="Disordered" evidence="1">
    <location>
        <begin position="1"/>
        <end position="39"/>
    </location>
</feature>
<keyword evidence="3" id="KW-1185">Reference proteome</keyword>
<evidence type="ECO:0000256" key="1">
    <source>
        <dbReference type="SAM" id="MobiDB-lite"/>
    </source>
</evidence>
<feature type="compositionally biased region" description="Basic and acidic residues" evidence="1">
    <location>
        <begin position="27"/>
        <end position="39"/>
    </location>
</feature>
<protein>
    <submittedName>
        <fullName evidence="4">Integrase_H2C2 domain-containing protein</fullName>
    </submittedName>
</protein>
<sequence length="234" mass="27319">MKALVKVPTQRKKEKSASLMAIKKPSKNKEDNTELSEKKEELNININRIRKTDKLLDHSDTSGHLRLKISNGKYVPSEDSPTDIGSRRCTPNESKNNDHWWSGPDWLNRPSNDAFYWKPPVYLPNDNILKHMHARILHTRSSLREYSWFKKGRQTVSKISRKECYYCRRWKLKLFKLPIMCSLPIERVISSRTLEHVGLDYIEPINVDIRGKLESITSDNAPQFIALAKNYSIK</sequence>
<organism evidence="4">
    <name type="scientific">Enterobius vermicularis</name>
    <name type="common">Human pinworm</name>
    <dbReference type="NCBI Taxonomy" id="51028"/>
    <lineage>
        <taxon>Eukaryota</taxon>
        <taxon>Metazoa</taxon>
        <taxon>Ecdysozoa</taxon>
        <taxon>Nematoda</taxon>
        <taxon>Chromadorea</taxon>
        <taxon>Rhabditida</taxon>
        <taxon>Spirurina</taxon>
        <taxon>Oxyuridomorpha</taxon>
        <taxon>Oxyuroidea</taxon>
        <taxon>Oxyuridae</taxon>
        <taxon>Enterobius</taxon>
    </lineage>
</organism>
<reference evidence="4" key="1">
    <citation type="submission" date="2017-02" db="UniProtKB">
        <authorList>
            <consortium name="WormBaseParasite"/>
        </authorList>
    </citation>
    <scope>IDENTIFICATION</scope>
</reference>
<dbReference type="AlphaFoldDB" id="A0A0N4V490"/>
<feature type="region of interest" description="Disordered" evidence="1">
    <location>
        <begin position="67"/>
        <end position="102"/>
    </location>
</feature>
<dbReference type="WBParaSite" id="EVEC_0000490801-mRNA-1">
    <property type="protein sequence ID" value="EVEC_0000490801-mRNA-1"/>
    <property type="gene ID" value="EVEC_0000490801"/>
</dbReference>
<evidence type="ECO:0000313" key="2">
    <source>
        <dbReference type="EMBL" id="VDD89865.1"/>
    </source>
</evidence>
<evidence type="ECO:0000313" key="3">
    <source>
        <dbReference type="Proteomes" id="UP000274131"/>
    </source>
</evidence>
<name>A0A0N4V490_ENTVE</name>